<evidence type="ECO:0000313" key="4">
    <source>
        <dbReference type="EMBL" id="KJV89333.1"/>
    </source>
</evidence>
<dbReference type="PATRIC" id="fig|1359193.3.peg.292"/>
<proteinExistence type="predicted"/>
<protein>
    <submittedName>
        <fullName evidence="4">TPR repeat family protein</fullName>
    </submittedName>
</protein>
<gene>
    <name evidence="4" type="ORF">RBEAN4_0309</name>
</gene>
<dbReference type="Pfam" id="PF07719">
    <property type="entry name" value="TPR_2"/>
    <property type="match status" value="1"/>
</dbReference>
<name>A0A0F3Q9V9_RICBE</name>
<evidence type="ECO:0000256" key="2">
    <source>
        <dbReference type="ARBA" id="ARBA00022803"/>
    </source>
</evidence>
<keyword evidence="5" id="KW-1185">Reference proteome</keyword>
<comment type="caution">
    <text evidence="4">The sequence shown here is derived from an EMBL/GenBank/DDBJ whole genome shotgun (WGS) entry which is preliminary data.</text>
</comment>
<evidence type="ECO:0000313" key="5">
    <source>
        <dbReference type="Proteomes" id="UP000033661"/>
    </source>
</evidence>
<dbReference type="EMBL" id="LAOI01000001">
    <property type="protein sequence ID" value="KJV89333.1"/>
    <property type="molecule type" value="Genomic_DNA"/>
</dbReference>
<organism evidence="4 5">
    <name type="scientific">Rickettsia bellii str. RML An4</name>
    <dbReference type="NCBI Taxonomy" id="1359193"/>
    <lineage>
        <taxon>Bacteria</taxon>
        <taxon>Pseudomonadati</taxon>
        <taxon>Pseudomonadota</taxon>
        <taxon>Alphaproteobacteria</taxon>
        <taxon>Rickettsiales</taxon>
        <taxon>Rickettsiaceae</taxon>
        <taxon>Rickettsieae</taxon>
        <taxon>Rickettsia</taxon>
        <taxon>belli group</taxon>
    </lineage>
</organism>
<feature type="repeat" description="TPR" evidence="3">
    <location>
        <begin position="251"/>
        <end position="284"/>
    </location>
</feature>
<dbReference type="InterPro" id="IPR013105">
    <property type="entry name" value="TPR_2"/>
</dbReference>
<dbReference type="InterPro" id="IPR019734">
    <property type="entry name" value="TPR_rpt"/>
</dbReference>
<keyword evidence="2 3" id="KW-0802">TPR repeat</keyword>
<dbReference type="SUPFAM" id="SSF48452">
    <property type="entry name" value="TPR-like"/>
    <property type="match status" value="2"/>
</dbReference>
<sequence length="700" mass="80976">MYKTNKIKEIYSSNVKIISEKSKANIAEYAHLLLNFETCCNDILYVENADAAVEIVNFVINHNKGDVTTTKNIMTKLFDSYKYHKYSKNALLKKYNIERNKTTHLKYKIGDKTQIYKINNSNKDINVDAFSKAMAYFSAIHAATMNNNLAMADELIKYLLQNTAKFLDKLQTTNKLQYEKCTQAITAIITMFLEPKFQIEIIMDLKKYWLHDFNTLSNFSKILVDNNHCNKTIELLTEKPLPNDKSDPDLTNCYSNLALAYYKLGNYTEAKKYYLKAFENCKDDDVICNLISIFTLQNEIDKIDEFIGKLSNGYLKKILLMSFNPSLITDEELKSINPDALSPYCKEKYEALKYIAYINKHNRITDLKVKNDFIKFLHNCSDYKNAFTLAIHANEYETARIIFNKIPAEQVNNSKVLKYCNFLFNNYFNLKKILKFIEESKFSDKEAIEVLNTSSTCLLADKKPSEAAETIKKALEYNPHNEETLEIGVATSLLNKDTETAKEYANKLSQEKQEEIIVSYSLDENPAEDIEQLVEQHDPKKIHEHYQLLKKEAFYKASQNIIKNDVIIWYIDKDIIKSTDTTFIGKYKGLDCYAKISKNLQLDNNIDSYENALKKGILHHSKGGTGVKFIRNNAIELKGSEGDRLFTNILHANDNGKLLIDFDHKGNHNEADRFFRSHHLEYSNDKYLELSGNHPELYSE</sequence>
<dbReference type="PROSITE" id="PS50005">
    <property type="entry name" value="TPR"/>
    <property type="match status" value="1"/>
</dbReference>
<dbReference type="Proteomes" id="UP000033661">
    <property type="component" value="Unassembled WGS sequence"/>
</dbReference>
<dbReference type="SMART" id="SM00028">
    <property type="entry name" value="TPR"/>
    <property type="match status" value="2"/>
</dbReference>
<keyword evidence="1" id="KW-0677">Repeat</keyword>
<evidence type="ECO:0000256" key="1">
    <source>
        <dbReference type="ARBA" id="ARBA00022737"/>
    </source>
</evidence>
<dbReference type="Gene3D" id="1.25.40.10">
    <property type="entry name" value="Tetratricopeptide repeat domain"/>
    <property type="match status" value="2"/>
</dbReference>
<accession>A0A0F3Q9V9</accession>
<dbReference type="RefSeq" id="WP_011477148.1">
    <property type="nucleotide sequence ID" value="NZ_LAOI01000001.1"/>
</dbReference>
<evidence type="ECO:0000256" key="3">
    <source>
        <dbReference type="PROSITE-ProRule" id="PRU00339"/>
    </source>
</evidence>
<dbReference type="InterPro" id="IPR011990">
    <property type="entry name" value="TPR-like_helical_dom_sf"/>
</dbReference>
<dbReference type="AlphaFoldDB" id="A0A0F3Q9V9"/>
<reference evidence="4 5" key="1">
    <citation type="submission" date="2015-02" db="EMBL/GenBank/DDBJ databases">
        <title>Genome Sequencing of Rickettsiales.</title>
        <authorList>
            <person name="Daugherty S.C."/>
            <person name="Su Q."/>
            <person name="Abolude K."/>
            <person name="Beier-Sexton M."/>
            <person name="Carlyon J.A."/>
            <person name="Carter R."/>
            <person name="Day N.P."/>
            <person name="Dumler S.J."/>
            <person name="Dyachenko V."/>
            <person name="Godinez A."/>
            <person name="Kurtti T.J."/>
            <person name="Lichay M."/>
            <person name="Mullins K.E."/>
            <person name="Ott S."/>
            <person name="Pappas-Brown V."/>
            <person name="Paris D.H."/>
            <person name="Patel P."/>
            <person name="Richards A.L."/>
            <person name="Sadzewicz L."/>
            <person name="Sears K."/>
            <person name="Seidman D."/>
            <person name="Sengamalay N."/>
            <person name="Stenos J."/>
            <person name="Tallon L.J."/>
            <person name="Vincent G."/>
            <person name="Fraser C.M."/>
            <person name="Munderloh U."/>
            <person name="Dunning-Hotopp J.C."/>
        </authorList>
    </citation>
    <scope>NUCLEOTIDE SEQUENCE [LARGE SCALE GENOMIC DNA]</scope>
    <source>
        <strain evidence="4 5">RML An4</strain>
    </source>
</reference>